<comment type="subcellular location">
    <subcellularLocation>
        <location evidence="1">Membrane</location>
        <topology evidence="1">Multi-pass membrane protein</topology>
    </subcellularLocation>
</comment>
<keyword evidence="3 5" id="KW-1133">Transmembrane helix</keyword>
<dbReference type="InterPro" id="IPR050638">
    <property type="entry name" value="AA-Vitamin_Transporters"/>
</dbReference>
<protein>
    <submittedName>
        <fullName evidence="7">Threonine/homoserine efflux transporter RhtA</fullName>
    </submittedName>
</protein>
<gene>
    <name evidence="7" type="ORF">SAMN02982922_1138</name>
</gene>
<dbReference type="Proteomes" id="UP000193083">
    <property type="component" value="Unassembled WGS sequence"/>
</dbReference>
<accession>A0A1X7N3A8</accession>
<feature type="transmembrane region" description="Helical" evidence="5">
    <location>
        <begin position="222"/>
        <end position="245"/>
    </location>
</feature>
<dbReference type="PANTHER" id="PTHR32322:SF9">
    <property type="entry name" value="AMINO-ACID METABOLITE EFFLUX PUMP-RELATED"/>
    <property type="match status" value="1"/>
</dbReference>
<dbReference type="InterPro" id="IPR000620">
    <property type="entry name" value="EamA_dom"/>
</dbReference>
<sequence length="309" mass="30898">MSSANGSGPAATPGAAEYALLAAVSLTWGSSYMFTKVAVSAIPPLTLIVLRTGIAALVMSAILAFSGRMTRLSWRDIGVFALIGLTVNAATLCLIAISVSFVDSSVTATTMALVPLITAVLAVFRGDYPTSRNILGIAVGLAGIVVLFGPQALMGLGDSAMGAVAAISASMIFASSLFVSGLVRRHHPLLVATASLVSAALWTLPVALISDGLPSAIPGSQVIGAVVVLALLNTAAASLLVFALVGRTGPAFTALNNYLVPAVAVACGSVFLGEAFTVQKAAGVALVLAGVAISSMRRKPGVVAPAPSP</sequence>
<dbReference type="SUPFAM" id="SSF103481">
    <property type="entry name" value="Multidrug resistance efflux transporter EmrE"/>
    <property type="match status" value="2"/>
</dbReference>
<dbReference type="GO" id="GO:0016020">
    <property type="term" value="C:membrane"/>
    <property type="evidence" value="ECO:0007669"/>
    <property type="project" value="UniProtKB-SubCell"/>
</dbReference>
<dbReference type="EMBL" id="FXBL01000004">
    <property type="protein sequence ID" value="SMH31278.1"/>
    <property type="molecule type" value="Genomic_DNA"/>
</dbReference>
<reference evidence="7 8" key="1">
    <citation type="submission" date="2017-04" db="EMBL/GenBank/DDBJ databases">
        <authorList>
            <person name="Afonso C.L."/>
            <person name="Miller P.J."/>
            <person name="Scott M.A."/>
            <person name="Spackman E."/>
            <person name="Goraichik I."/>
            <person name="Dimitrov K.M."/>
            <person name="Suarez D.L."/>
            <person name="Swayne D.E."/>
        </authorList>
    </citation>
    <scope>NUCLEOTIDE SEQUENCE [LARGE SCALE GENOMIC DNA]</scope>
    <source>
        <strain evidence="7 8">B5P</strain>
    </source>
</reference>
<feature type="transmembrane region" description="Helical" evidence="5">
    <location>
        <begin position="105"/>
        <end position="124"/>
    </location>
</feature>
<feature type="transmembrane region" description="Helical" evidence="5">
    <location>
        <begin position="252"/>
        <end position="272"/>
    </location>
</feature>
<keyword evidence="4 5" id="KW-0472">Membrane</keyword>
<feature type="domain" description="EamA" evidence="6">
    <location>
        <begin position="161"/>
        <end position="295"/>
    </location>
</feature>
<feature type="transmembrane region" description="Helical" evidence="5">
    <location>
        <begin position="160"/>
        <end position="182"/>
    </location>
</feature>
<dbReference type="AlphaFoldDB" id="A0A1X7N3A8"/>
<evidence type="ECO:0000313" key="7">
    <source>
        <dbReference type="EMBL" id="SMH31278.1"/>
    </source>
</evidence>
<organism evidence="7 8">
    <name type="scientific">Mesorhizobium australicum</name>
    <dbReference type="NCBI Taxonomy" id="536018"/>
    <lineage>
        <taxon>Bacteria</taxon>
        <taxon>Pseudomonadati</taxon>
        <taxon>Pseudomonadota</taxon>
        <taxon>Alphaproteobacteria</taxon>
        <taxon>Hyphomicrobiales</taxon>
        <taxon>Phyllobacteriaceae</taxon>
        <taxon>Mesorhizobium</taxon>
    </lineage>
</organism>
<evidence type="ECO:0000256" key="4">
    <source>
        <dbReference type="ARBA" id="ARBA00023136"/>
    </source>
</evidence>
<keyword evidence="8" id="KW-1185">Reference proteome</keyword>
<evidence type="ECO:0000259" key="6">
    <source>
        <dbReference type="Pfam" id="PF00892"/>
    </source>
</evidence>
<evidence type="ECO:0000256" key="3">
    <source>
        <dbReference type="ARBA" id="ARBA00022989"/>
    </source>
</evidence>
<dbReference type="RefSeq" id="WP_085463256.1">
    <property type="nucleotide sequence ID" value="NZ_FXBL01000004.1"/>
</dbReference>
<evidence type="ECO:0000313" key="8">
    <source>
        <dbReference type="Proteomes" id="UP000193083"/>
    </source>
</evidence>
<dbReference type="InterPro" id="IPR037185">
    <property type="entry name" value="EmrE-like"/>
</dbReference>
<evidence type="ECO:0000256" key="2">
    <source>
        <dbReference type="ARBA" id="ARBA00022692"/>
    </source>
</evidence>
<dbReference type="Pfam" id="PF00892">
    <property type="entry name" value="EamA"/>
    <property type="match status" value="2"/>
</dbReference>
<dbReference type="OrthoDB" id="9810556at2"/>
<feature type="transmembrane region" description="Helical" evidence="5">
    <location>
        <begin position="189"/>
        <end position="210"/>
    </location>
</feature>
<feature type="transmembrane region" description="Helical" evidence="5">
    <location>
        <begin position="133"/>
        <end position="154"/>
    </location>
</feature>
<feature type="transmembrane region" description="Helical" evidence="5">
    <location>
        <begin position="41"/>
        <end position="65"/>
    </location>
</feature>
<name>A0A1X7N3A8_9HYPH</name>
<keyword evidence="2 5" id="KW-0812">Transmembrane</keyword>
<proteinExistence type="predicted"/>
<feature type="domain" description="EamA" evidence="6">
    <location>
        <begin position="18"/>
        <end position="148"/>
    </location>
</feature>
<feature type="transmembrane region" description="Helical" evidence="5">
    <location>
        <begin position="77"/>
        <end position="99"/>
    </location>
</feature>
<evidence type="ECO:0000256" key="1">
    <source>
        <dbReference type="ARBA" id="ARBA00004141"/>
    </source>
</evidence>
<evidence type="ECO:0000256" key="5">
    <source>
        <dbReference type="SAM" id="Phobius"/>
    </source>
</evidence>
<dbReference type="PANTHER" id="PTHR32322">
    <property type="entry name" value="INNER MEMBRANE TRANSPORTER"/>
    <property type="match status" value="1"/>
</dbReference>